<sequence>MCCAGPCLAFTCARRSKEPSPQAAPQPARDYIGGVGPARAEAKSAALKPRPSLPVTTLAEDQGEDGPATAALQAQQQEREQQAGAENNGGSNNSSATTSSSTSSTMDAGSADASSGSGNSSSSSSSGSDRGKEEGVSGAGEDGGEQ</sequence>
<proteinExistence type="predicted"/>
<evidence type="ECO:0000256" key="1">
    <source>
        <dbReference type="SAM" id="MobiDB-lite"/>
    </source>
</evidence>
<evidence type="ECO:0000313" key="2">
    <source>
        <dbReference type="EMBL" id="KAF5835448.1"/>
    </source>
</evidence>
<reference evidence="2" key="1">
    <citation type="submission" date="2017-08" db="EMBL/GenBank/DDBJ databases">
        <authorList>
            <person name="Polle J.E."/>
            <person name="Barry K."/>
            <person name="Cushman J."/>
            <person name="Schmutz J."/>
            <person name="Tran D."/>
            <person name="Hathwaick L.T."/>
            <person name="Yim W.C."/>
            <person name="Jenkins J."/>
            <person name="Mckie-Krisberg Z.M."/>
            <person name="Prochnik S."/>
            <person name="Lindquist E."/>
            <person name="Dockter R.B."/>
            <person name="Adam C."/>
            <person name="Molina H."/>
            <person name="Bunkerborg J."/>
            <person name="Jin E."/>
            <person name="Buchheim M."/>
            <person name="Magnuson J."/>
        </authorList>
    </citation>
    <scope>NUCLEOTIDE SEQUENCE</scope>
    <source>
        <strain evidence="2">CCAP 19/18</strain>
    </source>
</reference>
<accession>A0ABQ7GLI3</accession>
<feature type="compositionally biased region" description="Gly residues" evidence="1">
    <location>
        <begin position="137"/>
        <end position="146"/>
    </location>
</feature>
<evidence type="ECO:0008006" key="4">
    <source>
        <dbReference type="Google" id="ProtNLM"/>
    </source>
</evidence>
<gene>
    <name evidence="2" type="ORF">DUNSADRAFT_7436</name>
</gene>
<dbReference type="Proteomes" id="UP000815325">
    <property type="component" value="Unassembled WGS sequence"/>
</dbReference>
<keyword evidence="3" id="KW-1185">Reference proteome</keyword>
<protein>
    <recommendedName>
        <fullName evidence="4">Encoded protein</fullName>
    </recommendedName>
</protein>
<feature type="compositionally biased region" description="Low complexity" evidence="1">
    <location>
        <begin position="68"/>
        <end position="128"/>
    </location>
</feature>
<dbReference type="EMBL" id="MU069705">
    <property type="protein sequence ID" value="KAF5835448.1"/>
    <property type="molecule type" value="Genomic_DNA"/>
</dbReference>
<comment type="caution">
    <text evidence="2">The sequence shown here is derived from an EMBL/GenBank/DDBJ whole genome shotgun (WGS) entry which is preliminary data.</text>
</comment>
<feature type="region of interest" description="Disordered" evidence="1">
    <location>
        <begin position="15"/>
        <end position="146"/>
    </location>
</feature>
<evidence type="ECO:0000313" key="3">
    <source>
        <dbReference type="Proteomes" id="UP000815325"/>
    </source>
</evidence>
<organism evidence="2 3">
    <name type="scientific">Dunaliella salina</name>
    <name type="common">Green alga</name>
    <name type="synonym">Protococcus salinus</name>
    <dbReference type="NCBI Taxonomy" id="3046"/>
    <lineage>
        <taxon>Eukaryota</taxon>
        <taxon>Viridiplantae</taxon>
        <taxon>Chlorophyta</taxon>
        <taxon>core chlorophytes</taxon>
        <taxon>Chlorophyceae</taxon>
        <taxon>CS clade</taxon>
        <taxon>Chlamydomonadales</taxon>
        <taxon>Dunaliellaceae</taxon>
        <taxon>Dunaliella</taxon>
    </lineage>
</organism>
<name>A0ABQ7GLI3_DUNSA</name>